<keyword evidence="4 10" id="KW-1003">Cell membrane</keyword>
<dbReference type="OrthoDB" id="9813411at2"/>
<proteinExistence type="inferred from homology"/>
<dbReference type="PANTHER" id="PTHR47755:SF1">
    <property type="entry name" value="CELL DIVISION PROTEIN FTSX"/>
    <property type="match status" value="1"/>
</dbReference>
<evidence type="ECO:0000313" key="14">
    <source>
        <dbReference type="EMBL" id="SHE49246.1"/>
    </source>
</evidence>
<evidence type="ECO:0000256" key="6">
    <source>
        <dbReference type="ARBA" id="ARBA00022692"/>
    </source>
</evidence>
<reference evidence="15" key="1">
    <citation type="submission" date="2016-11" db="EMBL/GenBank/DDBJ databases">
        <authorList>
            <person name="Varghese N."/>
            <person name="Submissions S."/>
        </authorList>
    </citation>
    <scope>NUCLEOTIDE SEQUENCE [LARGE SCALE GENOMIC DNA]</scope>
    <source>
        <strain evidence="15">DSM 27370</strain>
    </source>
</reference>
<dbReference type="InterPro" id="IPR003838">
    <property type="entry name" value="ABC3_permease_C"/>
</dbReference>
<dbReference type="InterPro" id="IPR040690">
    <property type="entry name" value="FtsX_ECD"/>
</dbReference>
<dbReference type="EMBL" id="FQUC01000001">
    <property type="protein sequence ID" value="SHE49246.1"/>
    <property type="molecule type" value="Genomic_DNA"/>
</dbReference>
<keyword evidence="7 11" id="KW-1133">Transmembrane helix</keyword>
<dbReference type="STRING" id="1346286.SAMN05444362_101449"/>
<accession>A0A1M4TXS3</accession>
<evidence type="ECO:0000256" key="5">
    <source>
        <dbReference type="ARBA" id="ARBA00022618"/>
    </source>
</evidence>
<feature type="transmembrane region" description="Helical" evidence="11">
    <location>
        <begin position="218"/>
        <end position="237"/>
    </location>
</feature>
<dbReference type="GO" id="GO:0005886">
    <property type="term" value="C:plasma membrane"/>
    <property type="evidence" value="ECO:0007669"/>
    <property type="project" value="UniProtKB-SubCell"/>
</dbReference>
<keyword evidence="8 10" id="KW-0472">Membrane</keyword>
<dbReference type="Pfam" id="PF18075">
    <property type="entry name" value="FtsX_ECD"/>
    <property type="match status" value="1"/>
</dbReference>
<dbReference type="InterPro" id="IPR004513">
    <property type="entry name" value="FtsX"/>
</dbReference>
<evidence type="ECO:0000256" key="8">
    <source>
        <dbReference type="ARBA" id="ARBA00023136"/>
    </source>
</evidence>
<dbReference type="GO" id="GO:0051301">
    <property type="term" value="P:cell division"/>
    <property type="evidence" value="ECO:0007669"/>
    <property type="project" value="UniProtKB-KW"/>
</dbReference>
<evidence type="ECO:0000256" key="11">
    <source>
        <dbReference type="SAM" id="Phobius"/>
    </source>
</evidence>
<evidence type="ECO:0000259" key="12">
    <source>
        <dbReference type="Pfam" id="PF02687"/>
    </source>
</evidence>
<evidence type="ECO:0000256" key="1">
    <source>
        <dbReference type="ARBA" id="ARBA00004651"/>
    </source>
</evidence>
<protein>
    <recommendedName>
        <fullName evidence="3 10">Cell division protein FtsX</fullName>
    </recommendedName>
</protein>
<evidence type="ECO:0000256" key="10">
    <source>
        <dbReference type="PIRNR" id="PIRNR003097"/>
    </source>
</evidence>
<evidence type="ECO:0000256" key="2">
    <source>
        <dbReference type="ARBA" id="ARBA00007379"/>
    </source>
</evidence>
<evidence type="ECO:0000313" key="15">
    <source>
        <dbReference type="Proteomes" id="UP000184480"/>
    </source>
</evidence>
<gene>
    <name evidence="14" type="ORF">SAMN05444362_101449</name>
</gene>
<evidence type="ECO:0000256" key="9">
    <source>
        <dbReference type="ARBA" id="ARBA00023306"/>
    </source>
</evidence>
<feature type="transmembrane region" description="Helical" evidence="11">
    <location>
        <begin position="162"/>
        <end position="181"/>
    </location>
</feature>
<dbReference type="PIRSF" id="PIRSF003097">
    <property type="entry name" value="FtsX"/>
    <property type="match status" value="1"/>
</dbReference>
<dbReference type="AlphaFoldDB" id="A0A1M4TXS3"/>
<sequence length="292" mass="32395">MSQNRQYRSSSLFGSGVTTTVSITLVLFLLGLTIFVAVMGREISSFIKENLSITIELSAGTSEDAAAKLQKELSDSPYVRTVTFISKEQIKQDLVEELGGDPEEIFGYTPASNYFDVNLKAEYANVDSIKVVEKSLKGQKIVKSFLYSEDTMNMINSNLSKIGTSLLFLALILMIISFTLIRNTIRLNIYAKRFLINTMQLVGATDGFIRRPFILKTIGYGVIAAIIANIAITALIYSLTKEFPEIISIVSVEYLVILYIIVLLLGILLPGIATASAVNRYLRMNTNNLYHI</sequence>
<evidence type="ECO:0000256" key="4">
    <source>
        <dbReference type="ARBA" id="ARBA00022475"/>
    </source>
</evidence>
<organism evidence="14 15">
    <name type="scientific">Dysgonomonas macrotermitis</name>
    <dbReference type="NCBI Taxonomy" id="1346286"/>
    <lineage>
        <taxon>Bacteria</taxon>
        <taxon>Pseudomonadati</taxon>
        <taxon>Bacteroidota</taxon>
        <taxon>Bacteroidia</taxon>
        <taxon>Bacteroidales</taxon>
        <taxon>Dysgonomonadaceae</taxon>
        <taxon>Dysgonomonas</taxon>
    </lineage>
</organism>
<dbReference type="Gene3D" id="3.30.70.3040">
    <property type="match status" value="1"/>
</dbReference>
<dbReference type="Proteomes" id="UP000184480">
    <property type="component" value="Unassembled WGS sequence"/>
</dbReference>
<feature type="transmembrane region" description="Helical" evidence="11">
    <location>
        <begin position="12"/>
        <end position="38"/>
    </location>
</feature>
<name>A0A1M4TXS3_9BACT</name>
<feature type="transmembrane region" description="Helical" evidence="11">
    <location>
        <begin position="257"/>
        <end position="278"/>
    </location>
</feature>
<feature type="domain" description="FtsX extracellular" evidence="13">
    <location>
        <begin position="52"/>
        <end position="143"/>
    </location>
</feature>
<evidence type="ECO:0000259" key="13">
    <source>
        <dbReference type="Pfam" id="PF18075"/>
    </source>
</evidence>
<dbReference type="Pfam" id="PF02687">
    <property type="entry name" value="FtsX"/>
    <property type="match status" value="1"/>
</dbReference>
<comment type="subcellular location">
    <subcellularLocation>
        <location evidence="1">Cell membrane</location>
        <topology evidence="1">Multi-pass membrane protein</topology>
    </subcellularLocation>
</comment>
<keyword evidence="6 11" id="KW-0812">Transmembrane</keyword>
<dbReference type="RefSeq" id="WP_062175527.1">
    <property type="nucleotide sequence ID" value="NZ_BBXL01000001.1"/>
</dbReference>
<keyword evidence="15" id="KW-1185">Reference proteome</keyword>
<dbReference type="PANTHER" id="PTHR47755">
    <property type="entry name" value="CELL DIVISION PROTEIN FTSX"/>
    <property type="match status" value="1"/>
</dbReference>
<feature type="domain" description="ABC3 transporter permease C-terminal" evidence="12">
    <location>
        <begin position="168"/>
        <end position="285"/>
    </location>
</feature>
<evidence type="ECO:0000256" key="3">
    <source>
        <dbReference type="ARBA" id="ARBA00021907"/>
    </source>
</evidence>
<evidence type="ECO:0000256" key="7">
    <source>
        <dbReference type="ARBA" id="ARBA00022989"/>
    </source>
</evidence>
<keyword evidence="5 10" id="KW-0132">Cell division</keyword>
<keyword evidence="9 10" id="KW-0131">Cell cycle</keyword>
<comment type="similarity">
    <text evidence="2 10">Belongs to the ABC-4 integral membrane protein family. FtsX subfamily.</text>
</comment>